<evidence type="ECO:0000313" key="3">
    <source>
        <dbReference type="Proteomes" id="UP001265550"/>
    </source>
</evidence>
<protein>
    <submittedName>
        <fullName evidence="2">Membrane protein YqjE</fullName>
    </submittedName>
</protein>
<feature type="transmembrane region" description="Helical" evidence="1">
    <location>
        <begin position="43"/>
        <end position="70"/>
    </location>
</feature>
<dbReference type="EMBL" id="JAVDWE010000005">
    <property type="protein sequence ID" value="MDR7094518.1"/>
    <property type="molecule type" value="Genomic_DNA"/>
</dbReference>
<organism evidence="2 3">
    <name type="scientific">Hydrogenophaga laconesensis</name>
    <dbReference type="NCBI Taxonomy" id="1805971"/>
    <lineage>
        <taxon>Bacteria</taxon>
        <taxon>Pseudomonadati</taxon>
        <taxon>Pseudomonadota</taxon>
        <taxon>Betaproteobacteria</taxon>
        <taxon>Burkholderiales</taxon>
        <taxon>Comamonadaceae</taxon>
        <taxon>Hydrogenophaga</taxon>
    </lineage>
</organism>
<feature type="transmembrane region" description="Helical" evidence="1">
    <location>
        <begin position="76"/>
        <end position="96"/>
    </location>
</feature>
<keyword evidence="1" id="KW-0812">Transmembrane</keyword>
<gene>
    <name evidence="2" type="ORF">J2X09_002259</name>
</gene>
<evidence type="ECO:0000256" key="1">
    <source>
        <dbReference type="SAM" id="Phobius"/>
    </source>
</evidence>
<dbReference type="Proteomes" id="UP001265550">
    <property type="component" value="Unassembled WGS sequence"/>
</dbReference>
<accession>A0ABU1VAL8</accession>
<sequence>MSGPQRMSSSLRGLASTVLELVQIRLELLSIEAQEEVLRVGALLVYGAIAVAFLSLGVVLLALLITVALWDTHRLLALGVFTGLFLVTGGVAAWLARERVRSGTYLFSASVEELRKDRDGLRAAKEDD</sequence>
<proteinExistence type="predicted"/>
<name>A0ABU1VAL8_9BURK</name>
<dbReference type="Pfam" id="PF07332">
    <property type="entry name" value="Phage_holin_3_6"/>
    <property type="match status" value="1"/>
</dbReference>
<evidence type="ECO:0000313" key="2">
    <source>
        <dbReference type="EMBL" id="MDR7094518.1"/>
    </source>
</evidence>
<dbReference type="InterPro" id="IPR009937">
    <property type="entry name" value="Phage_holin_3_6"/>
</dbReference>
<keyword evidence="1" id="KW-0472">Membrane</keyword>
<keyword evidence="3" id="KW-1185">Reference proteome</keyword>
<comment type="caution">
    <text evidence="2">The sequence shown here is derived from an EMBL/GenBank/DDBJ whole genome shotgun (WGS) entry which is preliminary data.</text>
</comment>
<reference evidence="2 3" key="1">
    <citation type="submission" date="2023-07" db="EMBL/GenBank/DDBJ databases">
        <title>Sorghum-associated microbial communities from plants grown in Nebraska, USA.</title>
        <authorList>
            <person name="Schachtman D."/>
        </authorList>
    </citation>
    <scope>NUCLEOTIDE SEQUENCE [LARGE SCALE GENOMIC DNA]</scope>
    <source>
        <strain evidence="2 3">BE240</strain>
    </source>
</reference>
<keyword evidence="1" id="KW-1133">Transmembrane helix</keyword>
<dbReference type="RefSeq" id="WP_204733514.1">
    <property type="nucleotide sequence ID" value="NZ_JAVDWE010000005.1"/>
</dbReference>